<accession>A0A2K3LPZ8</accession>
<proteinExistence type="predicted"/>
<gene>
    <name evidence="1" type="ORF">L195_g036631</name>
</gene>
<comment type="caution">
    <text evidence="1">The sequence shown here is derived from an EMBL/GenBank/DDBJ whole genome shotgun (WGS) entry which is preliminary data.</text>
</comment>
<evidence type="ECO:0000313" key="1">
    <source>
        <dbReference type="EMBL" id="PNX80625.1"/>
    </source>
</evidence>
<organism evidence="1 2">
    <name type="scientific">Trifolium pratense</name>
    <name type="common">Red clover</name>
    <dbReference type="NCBI Taxonomy" id="57577"/>
    <lineage>
        <taxon>Eukaryota</taxon>
        <taxon>Viridiplantae</taxon>
        <taxon>Streptophyta</taxon>
        <taxon>Embryophyta</taxon>
        <taxon>Tracheophyta</taxon>
        <taxon>Spermatophyta</taxon>
        <taxon>Magnoliopsida</taxon>
        <taxon>eudicotyledons</taxon>
        <taxon>Gunneridae</taxon>
        <taxon>Pentapetalae</taxon>
        <taxon>rosids</taxon>
        <taxon>fabids</taxon>
        <taxon>Fabales</taxon>
        <taxon>Fabaceae</taxon>
        <taxon>Papilionoideae</taxon>
        <taxon>50 kb inversion clade</taxon>
        <taxon>NPAAA clade</taxon>
        <taxon>Hologalegina</taxon>
        <taxon>IRL clade</taxon>
        <taxon>Trifolieae</taxon>
        <taxon>Trifolium</taxon>
    </lineage>
</organism>
<reference evidence="1 2" key="2">
    <citation type="journal article" date="2017" name="Front. Plant Sci.">
        <title>Gene Classification and Mining of Molecular Markers Useful in Red Clover (Trifolium pratense) Breeding.</title>
        <authorList>
            <person name="Istvanek J."/>
            <person name="Dluhosova J."/>
            <person name="Dluhos P."/>
            <person name="Patkova L."/>
            <person name="Nedelnik J."/>
            <person name="Repkova J."/>
        </authorList>
    </citation>
    <scope>NUCLEOTIDE SEQUENCE [LARGE SCALE GENOMIC DNA]</scope>
    <source>
        <strain evidence="2">cv. Tatra</strain>
        <tissue evidence="1">Young leaves</tissue>
    </source>
</reference>
<reference evidence="1 2" key="1">
    <citation type="journal article" date="2014" name="Am. J. Bot.">
        <title>Genome assembly and annotation for red clover (Trifolium pratense; Fabaceae).</title>
        <authorList>
            <person name="Istvanek J."/>
            <person name="Jaros M."/>
            <person name="Krenek A."/>
            <person name="Repkova J."/>
        </authorList>
    </citation>
    <scope>NUCLEOTIDE SEQUENCE [LARGE SCALE GENOMIC DNA]</scope>
    <source>
        <strain evidence="2">cv. Tatra</strain>
        <tissue evidence="1">Young leaves</tissue>
    </source>
</reference>
<name>A0A2K3LPZ8_TRIPR</name>
<dbReference type="EMBL" id="ASHM01038317">
    <property type="protein sequence ID" value="PNX80625.1"/>
    <property type="molecule type" value="Genomic_DNA"/>
</dbReference>
<dbReference type="AlphaFoldDB" id="A0A2K3LPZ8"/>
<protein>
    <submittedName>
        <fullName evidence="1">Uncharacterized protein</fullName>
    </submittedName>
</protein>
<sequence>MPNWELKNCCDHDQKLFIAFVGVYTVVILL</sequence>
<dbReference type="Proteomes" id="UP000236291">
    <property type="component" value="Unassembled WGS sequence"/>
</dbReference>
<feature type="non-terminal residue" evidence="1">
    <location>
        <position position="30"/>
    </location>
</feature>
<evidence type="ECO:0000313" key="2">
    <source>
        <dbReference type="Proteomes" id="UP000236291"/>
    </source>
</evidence>